<name>A0ABT3BMU7_9BACT</name>
<comment type="similarity">
    <text evidence="1">Belongs to the ABC transporter superfamily.</text>
</comment>
<dbReference type="InterPro" id="IPR003593">
    <property type="entry name" value="AAA+_ATPase"/>
</dbReference>
<evidence type="ECO:0000313" key="7">
    <source>
        <dbReference type="Proteomes" id="UP001208245"/>
    </source>
</evidence>
<dbReference type="GO" id="GO:0005524">
    <property type="term" value="F:ATP binding"/>
    <property type="evidence" value="ECO:0007669"/>
    <property type="project" value="UniProtKB-KW"/>
</dbReference>
<accession>A0ABT3BMU7</accession>
<dbReference type="EMBL" id="JAOXHL010000002">
    <property type="protein sequence ID" value="MCV3728579.1"/>
    <property type="molecule type" value="Genomic_DNA"/>
</dbReference>
<dbReference type="InterPro" id="IPR027417">
    <property type="entry name" value="P-loop_NTPase"/>
</dbReference>
<dbReference type="PANTHER" id="PTHR42711">
    <property type="entry name" value="ABC TRANSPORTER ATP-BINDING PROTEIN"/>
    <property type="match status" value="1"/>
</dbReference>
<sequence>MAIKRFLRNTNEDEPISPVIQNLVDQLKERENKIKNHPVIPVREYEGYQKIIEIKNLDKEFKVKKNKFKAVNNLSLNFYKGLNTALLGSNGAGKTTTVEMVVGISKPTAGHINYLFPGIVNNKMDASKIGIQFQDSSYPQGLTVQDVVDTMNRIYGSKTTGKELEYLIKVFGIDEFYSNKAASLSGGQHQRLNALLAIINKPELIILDELSTGLDLKIKTRLIHFIKDYAKEINSTVLIISHDIREIELLVDRIIIMSKGKVVYDKTKQETIELFGSLEKCLDEYI</sequence>
<organism evidence="6 7">
    <name type="scientific">Ureaplasma miroungigenitalium</name>
    <dbReference type="NCBI Taxonomy" id="1042321"/>
    <lineage>
        <taxon>Bacteria</taxon>
        <taxon>Bacillati</taxon>
        <taxon>Mycoplasmatota</taxon>
        <taxon>Mycoplasmoidales</taxon>
        <taxon>Mycoplasmoidaceae</taxon>
        <taxon>Ureaplasma</taxon>
    </lineage>
</organism>
<evidence type="ECO:0000313" key="6">
    <source>
        <dbReference type="EMBL" id="MCV3728579.1"/>
    </source>
</evidence>
<evidence type="ECO:0000256" key="1">
    <source>
        <dbReference type="ARBA" id="ARBA00005417"/>
    </source>
</evidence>
<evidence type="ECO:0000256" key="2">
    <source>
        <dbReference type="ARBA" id="ARBA00022448"/>
    </source>
</evidence>
<keyword evidence="7" id="KW-1185">Reference proteome</keyword>
<dbReference type="Proteomes" id="UP001208245">
    <property type="component" value="Unassembled WGS sequence"/>
</dbReference>
<protein>
    <submittedName>
        <fullName evidence="6">ABC transporter ATP-binding protein</fullName>
    </submittedName>
</protein>
<reference evidence="6 7" key="1">
    <citation type="journal article" date="2020" name="Int. J. Syst. Evol. Microbiol.">
        <title>Ureaplasma miroungigenitalium sp. nov. isolated from northern elephant seals (Mirounga angustirostris) and Ureaplasma zalophigenitalium sp. nov. isolated from California sea lions (Zalophus californianus).</title>
        <authorList>
            <person name="Volokhov D.V."/>
            <person name="Gulland F.M."/>
            <person name="Gao Y."/>
            <person name="Chizhikov V.E."/>
        </authorList>
    </citation>
    <scope>NUCLEOTIDE SEQUENCE [LARGE SCALE GENOMIC DNA]</scope>
    <source>
        <strain evidence="6 7">ES3182-GEN</strain>
    </source>
</reference>
<dbReference type="RefSeq" id="WP_263821894.1">
    <property type="nucleotide sequence ID" value="NZ_JAOXHK010000004.1"/>
</dbReference>
<evidence type="ECO:0000256" key="4">
    <source>
        <dbReference type="ARBA" id="ARBA00022840"/>
    </source>
</evidence>
<feature type="domain" description="ABC transporter" evidence="5">
    <location>
        <begin position="52"/>
        <end position="284"/>
    </location>
</feature>
<keyword evidence="3" id="KW-0547">Nucleotide-binding</keyword>
<dbReference type="Gene3D" id="3.40.50.300">
    <property type="entry name" value="P-loop containing nucleotide triphosphate hydrolases"/>
    <property type="match status" value="1"/>
</dbReference>
<gene>
    <name evidence="6" type="ORF">OF376_02220</name>
</gene>
<dbReference type="InterPro" id="IPR050763">
    <property type="entry name" value="ABC_transporter_ATP-binding"/>
</dbReference>
<dbReference type="InterPro" id="IPR003439">
    <property type="entry name" value="ABC_transporter-like_ATP-bd"/>
</dbReference>
<evidence type="ECO:0000259" key="5">
    <source>
        <dbReference type="PROSITE" id="PS50893"/>
    </source>
</evidence>
<dbReference type="Pfam" id="PF00005">
    <property type="entry name" value="ABC_tran"/>
    <property type="match status" value="1"/>
</dbReference>
<dbReference type="PROSITE" id="PS50893">
    <property type="entry name" value="ABC_TRANSPORTER_2"/>
    <property type="match status" value="1"/>
</dbReference>
<dbReference type="SUPFAM" id="SSF52540">
    <property type="entry name" value="P-loop containing nucleoside triphosphate hydrolases"/>
    <property type="match status" value="1"/>
</dbReference>
<proteinExistence type="inferred from homology"/>
<keyword evidence="4 6" id="KW-0067">ATP-binding</keyword>
<dbReference type="SMART" id="SM00382">
    <property type="entry name" value="AAA"/>
    <property type="match status" value="1"/>
</dbReference>
<dbReference type="PANTHER" id="PTHR42711:SF5">
    <property type="entry name" value="ABC TRANSPORTER ATP-BINDING PROTEIN NATA"/>
    <property type="match status" value="1"/>
</dbReference>
<keyword evidence="2" id="KW-0813">Transport</keyword>
<evidence type="ECO:0000256" key="3">
    <source>
        <dbReference type="ARBA" id="ARBA00022741"/>
    </source>
</evidence>
<comment type="caution">
    <text evidence="6">The sequence shown here is derived from an EMBL/GenBank/DDBJ whole genome shotgun (WGS) entry which is preliminary data.</text>
</comment>